<feature type="region of interest" description="Disordered" evidence="1">
    <location>
        <begin position="1"/>
        <end position="98"/>
    </location>
</feature>
<feature type="compositionally biased region" description="Basic and acidic residues" evidence="1">
    <location>
        <begin position="257"/>
        <end position="279"/>
    </location>
</feature>
<organism evidence="2 3">
    <name type="scientific">Chara braunii</name>
    <name type="common">Braun's stonewort</name>
    <dbReference type="NCBI Taxonomy" id="69332"/>
    <lineage>
        <taxon>Eukaryota</taxon>
        <taxon>Viridiplantae</taxon>
        <taxon>Streptophyta</taxon>
        <taxon>Charophyceae</taxon>
        <taxon>Charales</taxon>
        <taxon>Characeae</taxon>
        <taxon>Chara</taxon>
    </lineage>
</organism>
<evidence type="ECO:0000313" key="3">
    <source>
        <dbReference type="Proteomes" id="UP000265515"/>
    </source>
</evidence>
<feature type="compositionally biased region" description="Polar residues" evidence="1">
    <location>
        <begin position="16"/>
        <end position="36"/>
    </location>
</feature>
<keyword evidence="3" id="KW-1185">Reference proteome</keyword>
<protein>
    <submittedName>
        <fullName evidence="2">Uncharacterized protein</fullName>
    </submittedName>
</protein>
<evidence type="ECO:0000256" key="1">
    <source>
        <dbReference type="SAM" id="MobiDB-lite"/>
    </source>
</evidence>
<gene>
    <name evidence="2" type="ORF">CBR_g8357</name>
</gene>
<comment type="caution">
    <text evidence="2">The sequence shown here is derived from an EMBL/GenBank/DDBJ whole genome shotgun (WGS) entry which is preliminary data.</text>
</comment>
<feature type="compositionally biased region" description="Low complexity" evidence="1">
    <location>
        <begin position="68"/>
        <end position="80"/>
    </location>
</feature>
<dbReference type="Gramene" id="GBG71058">
    <property type="protein sequence ID" value="GBG71058"/>
    <property type="gene ID" value="CBR_g8357"/>
</dbReference>
<reference evidence="2 3" key="1">
    <citation type="journal article" date="2018" name="Cell">
        <title>The Chara Genome: Secondary Complexity and Implications for Plant Terrestrialization.</title>
        <authorList>
            <person name="Nishiyama T."/>
            <person name="Sakayama H."/>
            <person name="Vries J.D."/>
            <person name="Buschmann H."/>
            <person name="Saint-Marcoux D."/>
            <person name="Ullrich K.K."/>
            <person name="Haas F.B."/>
            <person name="Vanderstraeten L."/>
            <person name="Becker D."/>
            <person name="Lang D."/>
            <person name="Vosolsobe S."/>
            <person name="Rombauts S."/>
            <person name="Wilhelmsson P.K.I."/>
            <person name="Janitza P."/>
            <person name="Kern R."/>
            <person name="Heyl A."/>
            <person name="Rumpler F."/>
            <person name="Villalobos L.I.A.C."/>
            <person name="Clay J.M."/>
            <person name="Skokan R."/>
            <person name="Toyoda A."/>
            <person name="Suzuki Y."/>
            <person name="Kagoshima H."/>
            <person name="Schijlen E."/>
            <person name="Tajeshwar N."/>
            <person name="Catarino B."/>
            <person name="Hetherington A.J."/>
            <person name="Saltykova A."/>
            <person name="Bonnot C."/>
            <person name="Breuninger H."/>
            <person name="Symeonidi A."/>
            <person name="Radhakrishnan G.V."/>
            <person name="Van Nieuwerburgh F."/>
            <person name="Deforce D."/>
            <person name="Chang C."/>
            <person name="Karol K.G."/>
            <person name="Hedrich R."/>
            <person name="Ulvskov P."/>
            <person name="Glockner G."/>
            <person name="Delwiche C.F."/>
            <person name="Petrasek J."/>
            <person name="Van de Peer Y."/>
            <person name="Friml J."/>
            <person name="Beilby M."/>
            <person name="Dolan L."/>
            <person name="Kohara Y."/>
            <person name="Sugano S."/>
            <person name="Fujiyama A."/>
            <person name="Delaux P.-M."/>
            <person name="Quint M."/>
            <person name="TheiBen G."/>
            <person name="Hagemann M."/>
            <person name="Harholt J."/>
            <person name="Dunand C."/>
            <person name="Zachgo S."/>
            <person name="Langdale J."/>
            <person name="Maumus F."/>
            <person name="Straeten D.V.D."/>
            <person name="Gould S.B."/>
            <person name="Rensing S.A."/>
        </authorList>
    </citation>
    <scope>NUCLEOTIDE SEQUENCE [LARGE SCALE GENOMIC DNA]</scope>
    <source>
        <strain evidence="2 3">S276</strain>
    </source>
</reference>
<dbReference type="EMBL" id="BFEA01000140">
    <property type="protein sequence ID" value="GBG71058.1"/>
    <property type="molecule type" value="Genomic_DNA"/>
</dbReference>
<feature type="compositionally biased region" description="Polar residues" evidence="1">
    <location>
        <begin position="216"/>
        <end position="228"/>
    </location>
</feature>
<dbReference type="Proteomes" id="UP000265515">
    <property type="component" value="Unassembled WGS sequence"/>
</dbReference>
<dbReference type="AlphaFoldDB" id="A0A388KM40"/>
<feature type="region of interest" description="Disordered" evidence="1">
    <location>
        <begin position="205"/>
        <end position="279"/>
    </location>
</feature>
<proteinExistence type="predicted"/>
<evidence type="ECO:0000313" key="2">
    <source>
        <dbReference type="EMBL" id="GBG71058.1"/>
    </source>
</evidence>
<accession>A0A388KM40</accession>
<sequence length="353" mass="38129">MESCSSPRRIAAISDKLSTQRQRWLSQRSQDASTTEANEDQEQQNIARALANVEEEQRGSGSSFEGPSTTTSTRPSSSSSRRSREERTTATVSSQTVPVVQLPSTSQYPWASVDRIGKEGMTGVRYLHAGVPSLVPHSARMSASQIVPRAVIPMSYVSQSPAVLSRGIPLPSSASGGPTTTYQYPVDSRTVPVVLSGSALPITSSASSRQIHVRSSESSKANHVSGSTPAHLEEHIRDEEEWLSGGTSSSRSSGGASDDRSPNKEDKKGKDVATSSRLEDHHQMTQSVLFNQMGVCWDAQQLWTRIQAPYQRAAPVAVRPLIRVRAQAPTEEDSNDSTEGEAATRQVLSQLSL</sequence>
<feature type="compositionally biased region" description="Acidic residues" evidence="1">
    <location>
        <begin position="330"/>
        <end position="339"/>
    </location>
</feature>
<feature type="region of interest" description="Disordered" evidence="1">
    <location>
        <begin position="327"/>
        <end position="353"/>
    </location>
</feature>
<feature type="compositionally biased region" description="Low complexity" evidence="1">
    <location>
        <begin position="244"/>
        <end position="256"/>
    </location>
</feature>
<name>A0A388KM40_CHABU</name>